<dbReference type="SUPFAM" id="SSF51126">
    <property type="entry name" value="Pectin lyase-like"/>
    <property type="match status" value="1"/>
</dbReference>
<keyword evidence="8" id="KW-0325">Glycoprotein</keyword>
<dbReference type="UniPathway" id="UPA00545">
    <property type="reaction ID" value="UER00823"/>
</dbReference>
<comment type="caution">
    <text evidence="14">The sequence shown here is derived from an EMBL/GenBank/DDBJ whole genome shotgun (WGS) entry which is preliminary data.</text>
</comment>
<reference evidence="14" key="1">
    <citation type="submission" date="2020-01" db="EMBL/GenBank/DDBJ databases">
        <title>Genome sequence of Kobresia littledalei, the first chromosome-level genome in the family Cyperaceae.</title>
        <authorList>
            <person name="Qu G."/>
        </authorList>
    </citation>
    <scope>NUCLEOTIDE SEQUENCE</scope>
    <source>
        <strain evidence="14">C.B.Clarke</strain>
        <tissue evidence="14">Leaf</tissue>
    </source>
</reference>
<evidence type="ECO:0000256" key="4">
    <source>
        <dbReference type="ARBA" id="ARBA00013229"/>
    </source>
</evidence>
<proteinExistence type="inferred from homology"/>
<evidence type="ECO:0000256" key="9">
    <source>
        <dbReference type="ARBA" id="ARBA00047928"/>
    </source>
</evidence>
<dbReference type="InterPro" id="IPR006501">
    <property type="entry name" value="Pectinesterase_inhib_dom"/>
</dbReference>
<feature type="region of interest" description="Disordered" evidence="11">
    <location>
        <begin position="53"/>
        <end position="74"/>
    </location>
</feature>
<evidence type="ECO:0000256" key="5">
    <source>
        <dbReference type="ARBA" id="ARBA00022801"/>
    </source>
</evidence>
<organism evidence="14 15">
    <name type="scientific">Carex littledalei</name>
    <dbReference type="NCBI Taxonomy" id="544730"/>
    <lineage>
        <taxon>Eukaryota</taxon>
        <taxon>Viridiplantae</taxon>
        <taxon>Streptophyta</taxon>
        <taxon>Embryophyta</taxon>
        <taxon>Tracheophyta</taxon>
        <taxon>Spermatophyta</taxon>
        <taxon>Magnoliopsida</taxon>
        <taxon>Liliopsida</taxon>
        <taxon>Poales</taxon>
        <taxon>Cyperaceae</taxon>
        <taxon>Cyperoideae</taxon>
        <taxon>Cariceae</taxon>
        <taxon>Carex</taxon>
        <taxon>Carex subgen. Euthyceras</taxon>
    </lineage>
</organism>
<dbReference type="AlphaFoldDB" id="A0A833RDH0"/>
<feature type="compositionally biased region" description="Low complexity" evidence="11">
    <location>
        <begin position="57"/>
        <end position="72"/>
    </location>
</feature>
<dbReference type="InterPro" id="IPR000070">
    <property type="entry name" value="Pectinesterase_cat"/>
</dbReference>
<dbReference type="NCBIfam" id="TIGR01614">
    <property type="entry name" value="PME_inhib"/>
    <property type="match status" value="1"/>
</dbReference>
<comment type="pathway">
    <text evidence="1">Glycan metabolism; pectin degradation; 2-dehydro-3-deoxy-D-gluconate from pectin: step 1/5.</text>
</comment>
<dbReference type="GO" id="GO:0004857">
    <property type="term" value="F:enzyme inhibitor activity"/>
    <property type="evidence" value="ECO:0007669"/>
    <property type="project" value="InterPro"/>
</dbReference>
<keyword evidence="15" id="KW-1185">Reference proteome</keyword>
<dbReference type="InterPro" id="IPR011050">
    <property type="entry name" value="Pectin_lyase_fold/virulence"/>
</dbReference>
<dbReference type="FunFam" id="1.20.140.40:FF:000001">
    <property type="entry name" value="Pectinesterase"/>
    <property type="match status" value="1"/>
</dbReference>
<feature type="domain" description="Pectinesterase inhibitor" evidence="13">
    <location>
        <begin position="78"/>
        <end position="226"/>
    </location>
</feature>
<keyword evidence="7" id="KW-1015">Disulfide bond</keyword>
<dbReference type="PANTHER" id="PTHR31707">
    <property type="entry name" value="PECTINESTERASE"/>
    <property type="match status" value="1"/>
</dbReference>
<dbReference type="EMBL" id="SWLB01000004">
    <property type="protein sequence ID" value="KAF3339287.1"/>
    <property type="molecule type" value="Genomic_DNA"/>
</dbReference>
<comment type="function">
    <text evidence="10">Acts in the modification of cell walls via demethylesterification of cell wall pectin.</text>
</comment>
<evidence type="ECO:0000313" key="15">
    <source>
        <dbReference type="Proteomes" id="UP000623129"/>
    </source>
</evidence>
<name>A0A833RDH0_9POAL</name>
<gene>
    <name evidence="14" type="ORF">FCM35_KLT16758</name>
</gene>
<keyword evidence="12" id="KW-0472">Membrane</keyword>
<comment type="similarity">
    <text evidence="2">In the N-terminal section; belongs to the PMEI family.</text>
</comment>
<evidence type="ECO:0000256" key="2">
    <source>
        <dbReference type="ARBA" id="ARBA00006027"/>
    </source>
</evidence>
<evidence type="ECO:0000256" key="1">
    <source>
        <dbReference type="ARBA" id="ARBA00005184"/>
    </source>
</evidence>
<evidence type="ECO:0000256" key="6">
    <source>
        <dbReference type="ARBA" id="ARBA00023085"/>
    </source>
</evidence>
<keyword evidence="12" id="KW-1133">Transmembrane helix</keyword>
<comment type="catalytic activity">
    <reaction evidence="9">
        <text>[(1-&gt;4)-alpha-D-galacturonosyl methyl ester](n) + n H2O = [(1-&gt;4)-alpha-D-galacturonosyl](n) + n methanol + n H(+)</text>
        <dbReference type="Rhea" id="RHEA:22380"/>
        <dbReference type="Rhea" id="RHEA-COMP:14570"/>
        <dbReference type="Rhea" id="RHEA-COMP:14573"/>
        <dbReference type="ChEBI" id="CHEBI:15377"/>
        <dbReference type="ChEBI" id="CHEBI:15378"/>
        <dbReference type="ChEBI" id="CHEBI:17790"/>
        <dbReference type="ChEBI" id="CHEBI:140522"/>
        <dbReference type="ChEBI" id="CHEBI:140523"/>
        <dbReference type="EC" id="3.1.1.11"/>
    </reaction>
</comment>
<dbReference type="GO" id="GO:0030599">
    <property type="term" value="F:pectinesterase activity"/>
    <property type="evidence" value="ECO:0007669"/>
    <property type="project" value="UniProtKB-EC"/>
</dbReference>
<dbReference type="SMART" id="SM00856">
    <property type="entry name" value="PMEI"/>
    <property type="match status" value="1"/>
</dbReference>
<dbReference type="EC" id="3.1.1.11" evidence="4"/>
<feature type="transmembrane region" description="Helical" evidence="12">
    <location>
        <begin position="27"/>
        <end position="47"/>
    </location>
</feature>
<dbReference type="InterPro" id="IPR035513">
    <property type="entry name" value="Invertase/methylesterase_inhib"/>
</dbReference>
<comment type="similarity">
    <text evidence="3">In the C-terminal section; belongs to the pectinesterase family.</text>
</comment>
<dbReference type="Gene3D" id="2.160.20.10">
    <property type="entry name" value="Single-stranded right-handed beta-helix, Pectin lyase-like"/>
    <property type="match status" value="1"/>
</dbReference>
<evidence type="ECO:0000256" key="12">
    <source>
        <dbReference type="SAM" id="Phobius"/>
    </source>
</evidence>
<dbReference type="GO" id="GO:0042545">
    <property type="term" value="P:cell wall modification"/>
    <property type="evidence" value="ECO:0007669"/>
    <property type="project" value="InterPro"/>
</dbReference>
<evidence type="ECO:0000256" key="10">
    <source>
        <dbReference type="ARBA" id="ARBA00057335"/>
    </source>
</evidence>
<evidence type="ECO:0000259" key="13">
    <source>
        <dbReference type="SMART" id="SM00856"/>
    </source>
</evidence>
<dbReference type="Pfam" id="PF01095">
    <property type="entry name" value="Pectinesterase"/>
    <property type="match status" value="1"/>
</dbReference>
<dbReference type="CDD" id="cd15798">
    <property type="entry name" value="PMEI-like_3"/>
    <property type="match status" value="1"/>
</dbReference>
<dbReference type="OrthoDB" id="2019149at2759"/>
<evidence type="ECO:0000313" key="14">
    <source>
        <dbReference type="EMBL" id="KAF3339287.1"/>
    </source>
</evidence>
<evidence type="ECO:0000256" key="8">
    <source>
        <dbReference type="ARBA" id="ARBA00023180"/>
    </source>
</evidence>
<keyword evidence="12" id="KW-0812">Transmembrane</keyword>
<evidence type="ECO:0000256" key="7">
    <source>
        <dbReference type="ARBA" id="ARBA00023157"/>
    </source>
</evidence>
<sequence length="599" mass="66094">MSTFSDFGPLTERRRAELKQKQRKRMVLAGSSVFVVLIVVIAGVAVLSRQPTHEASKGSGSSGKPSSNNAPSTTQMHAISKSVEVICSPTDYKDMCVKSITKATNTTSSPKDMIRAAVSVIREELGNAFSVSSLLKSNDSRVKQAIEDCNEHYENVKDHLASTLEGIDMHKLDDLPTRSHQFRVWLSAVVSYQETCIDGFPDGDLKTKMEKAMKDGKELSSNALAILAKLSDFLSALNIKIPGINRRLLSEESAHPELDEEGIPSWVSDEDRRILVGKVKGNLKPNVVVAKDGSGAFTSINAALKAIPKDYEGRYVVYVKEGEYDEQVLIPKKMANITMIGDGSQKSIITGNKNFVDGLTTYKTATVAVMGDGFMAIAMGFRNTAGAIKHQAVALRVQSDRSIFLNCRMEGYQDTLYAHSLSQFYRSCVISGTIDFLFGDATAVFQNCIFTVRRPLDNQQNIVTAQGRINPHETTGFVLQKCKIVADKALIPDKAKIKSYLGRPWKEYSHTMIMESEIDDFIHPDGFLPWNGDFALKTLTYREFNNNGPGAATAGRVKWPGYKLVKDKAEATKYTVTNFLHGEPWIRPTGTPVKTGLYM</sequence>
<dbReference type="Gene3D" id="1.20.140.40">
    <property type="entry name" value="Invertase/pectin methylesterase inhibitor family protein"/>
    <property type="match status" value="1"/>
</dbReference>
<keyword evidence="5" id="KW-0378">Hydrolase</keyword>
<dbReference type="Pfam" id="PF04043">
    <property type="entry name" value="PMEI"/>
    <property type="match status" value="1"/>
</dbReference>
<accession>A0A833RDH0</accession>
<protein>
    <recommendedName>
        <fullName evidence="4">pectinesterase</fullName>
        <ecNumber evidence="4">3.1.1.11</ecNumber>
    </recommendedName>
</protein>
<evidence type="ECO:0000256" key="3">
    <source>
        <dbReference type="ARBA" id="ARBA00007786"/>
    </source>
</evidence>
<dbReference type="SUPFAM" id="SSF101148">
    <property type="entry name" value="Plant invertase/pectin methylesterase inhibitor"/>
    <property type="match status" value="1"/>
</dbReference>
<dbReference type="InterPro" id="IPR012334">
    <property type="entry name" value="Pectin_lyas_fold"/>
</dbReference>
<keyword evidence="6" id="KW-0063">Aspartyl esterase</keyword>
<dbReference type="GO" id="GO:0045490">
    <property type="term" value="P:pectin catabolic process"/>
    <property type="evidence" value="ECO:0007669"/>
    <property type="project" value="UniProtKB-UniPathway"/>
</dbReference>
<dbReference type="Proteomes" id="UP000623129">
    <property type="component" value="Unassembled WGS sequence"/>
</dbReference>
<dbReference type="FunFam" id="2.160.20.10:FF:000001">
    <property type="entry name" value="Pectinesterase"/>
    <property type="match status" value="1"/>
</dbReference>
<evidence type="ECO:0000256" key="11">
    <source>
        <dbReference type="SAM" id="MobiDB-lite"/>
    </source>
</evidence>